<dbReference type="GO" id="GO:0051607">
    <property type="term" value="P:defense response to virus"/>
    <property type="evidence" value="ECO:0007669"/>
    <property type="project" value="UniProtKB-KW"/>
</dbReference>
<keyword evidence="6" id="KW-0051">Antiviral defense</keyword>
<dbReference type="PANTHER" id="PTHR34353">
    <property type="entry name" value="CRISPR-ASSOCIATED ENDONUCLEASE CAS1 1"/>
    <property type="match status" value="1"/>
</dbReference>
<evidence type="ECO:0000256" key="5">
    <source>
        <dbReference type="ARBA" id="ARBA00022842"/>
    </source>
</evidence>
<evidence type="ECO:0000256" key="8">
    <source>
        <dbReference type="ARBA" id="ARBA00023211"/>
    </source>
</evidence>
<dbReference type="Gene3D" id="1.20.120.920">
    <property type="entry name" value="CRISPR-associated endonuclease Cas1, C-terminal domain"/>
    <property type="match status" value="1"/>
</dbReference>
<keyword evidence="5" id="KW-0460">Magnesium</keyword>
<keyword evidence="2" id="KW-0479">Metal-binding</keyword>
<evidence type="ECO:0008006" key="11">
    <source>
        <dbReference type="Google" id="ProtNLM"/>
    </source>
</evidence>
<dbReference type="InterPro" id="IPR042206">
    <property type="entry name" value="CRISPR-assoc_Cas1_C"/>
</dbReference>
<dbReference type="GO" id="GO:0043571">
    <property type="term" value="P:maintenance of CRISPR repeat elements"/>
    <property type="evidence" value="ECO:0007669"/>
    <property type="project" value="InterPro"/>
</dbReference>
<dbReference type="Proteomes" id="UP000241120">
    <property type="component" value="Unassembled WGS sequence"/>
</dbReference>
<proteinExistence type="predicted"/>
<keyword evidence="7" id="KW-0238">DNA-binding</keyword>
<evidence type="ECO:0000256" key="4">
    <source>
        <dbReference type="ARBA" id="ARBA00022801"/>
    </source>
</evidence>
<comment type="caution">
    <text evidence="9">The sequence shown here is derived from an EMBL/GenBank/DDBJ whole genome shotgun (WGS) entry which is preliminary data.</text>
</comment>
<reference evidence="9 10" key="1">
    <citation type="submission" date="2017-04" db="EMBL/GenBank/DDBJ databases">
        <title>Novel microbial lineages endemic to geothermal iron-oxide mats fill important gaps in the evolutionary history of Archaea.</title>
        <authorList>
            <person name="Jay Z.J."/>
            <person name="Beam J.P."/>
            <person name="Dlakic M."/>
            <person name="Rusch D.B."/>
            <person name="Kozubal M.A."/>
            <person name="Inskeep W.P."/>
        </authorList>
    </citation>
    <scope>NUCLEOTIDE SEQUENCE [LARGE SCALE GENOMIC DNA]</scope>
    <source>
        <strain evidence="9">ECH_B_1</strain>
    </source>
</reference>
<dbReference type="GO" id="GO:0016787">
    <property type="term" value="F:hydrolase activity"/>
    <property type="evidence" value="ECO:0007669"/>
    <property type="project" value="UniProtKB-KW"/>
</dbReference>
<dbReference type="AlphaFoldDB" id="A0A2R6BK44"/>
<sequence>MNPLLLSGFGISIDVNKTHLTIKQNDNVMEFEPHRMPYDSIIIDGHYGSISFEAMRWLSKHDINIALLNWNGNLLSTTLSQETLNAQLKINQYEKHLNTESRLYIAGQIVRQKVKSSLGLLKAFSNFYDVDLSTIDKEIERVNYDNINSLMMYEGRIASAYWSELSRYSIP</sequence>
<accession>A0A2R6BK44</accession>
<dbReference type="InterPro" id="IPR042211">
    <property type="entry name" value="CRISPR-assoc_Cas1_N"/>
</dbReference>
<gene>
    <name evidence="9" type="ORF">B9Q05_12235</name>
</gene>
<keyword evidence="3" id="KW-0255">Endonuclease</keyword>
<evidence type="ECO:0000256" key="2">
    <source>
        <dbReference type="ARBA" id="ARBA00022723"/>
    </source>
</evidence>
<dbReference type="GO" id="GO:0004519">
    <property type="term" value="F:endonuclease activity"/>
    <property type="evidence" value="ECO:0007669"/>
    <property type="project" value="UniProtKB-KW"/>
</dbReference>
<dbReference type="InterPro" id="IPR050646">
    <property type="entry name" value="Cas1"/>
</dbReference>
<dbReference type="PANTHER" id="PTHR34353:SF2">
    <property type="entry name" value="CRISPR-ASSOCIATED ENDONUCLEASE CAS1 1"/>
    <property type="match status" value="1"/>
</dbReference>
<dbReference type="GO" id="GO:0046872">
    <property type="term" value="F:metal ion binding"/>
    <property type="evidence" value="ECO:0007669"/>
    <property type="project" value="UniProtKB-KW"/>
</dbReference>
<dbReference type="InterPro" id="IPR002729">
    <property type="entry name" value="CRISPR-assoc_Cas1"/>
</dbReference>
<keyword evidence="8" id="KW-0464">Manganese</keyword>
<name>A0A2R6BK44_9ARCH</name>
<dbReference type="Gene3D" id="3.100.10.20">
    <property type="entry name" value="CRISPR-associated endonuclease Cas1, N-terminal domain"/>
    <property type="match status" value="1"/>
</dbReference>
<dbReference type="Pfam" id="PF01867">
    <property type="entry name" value="Cas_Cas1"/>
    <property type="match status" value="1"/>
</dbReference>
<evidence type="ECO:0000256" key="1">
    <source>
        <dbReference type="ARBA" id="ARBA00022722"/>
    </source>
</evidence>
<dbReference type="EMBL" id="NEXG01000048">
    <property type="protein sequence ID" value="PSN99023.1"/>
    <property type="molecule type" value="Genomic_DNA"/>
</dbReference>
<evidence type="ECO:0000256" key="3">
    <source>
        <dbReference type="ARBA" id="ARBA00022759"/>
    </source>
</evidence>
<evidence type="ECO:0000256" key="7">
    <source>
        <dbReference type="ARBA" id="ARBA00023125"/>
    </source>
</evidence>
<keyword evidence="4" id="KW-0378">Hydrolase</keyword>
<dbReference type="GO" id="GO:0003677">
    <property type="term" value="F:DNA binding"/>
    <property type="evidence" value="ECO:0007669"/>
    <property type="project" value="UniProtKB-KW"/>
</dbReference>
<protein>
    <recommendedName>
        <fullName evidence="11">CRISPR-associated endonuclease Cas1</fullName>
    </recommendedName>
</protein>
<evidence type="ECO:0000313" key="9">
    <source>
        <dbReference type="EMBL" id="PSN99023.1"/>
    </source>
</evidence>
<keyword evidence="1" id="KW-0540">Nuclease</keyword>
<dbReference type="CDD" id="cd09634">
    <property type="entry name" value="Cas1_I-II-III"/>
    <property type="match status" value="1"/>
</dbReference>
<evidence type="ECO:0000256" key="6">
    <source>
        <dbReference type="ARBA" id="ARBA00023118"/>
    </source>
</evidence>
<organism evidence="9 10">
    <name type="scientific">Candidatus Marsarchaeota G2 archaeon ECH_B_1</name>
    <dbReference type="NCBI Taxonomy" id="1978159"/>
    <lineage>
        <taxon>Archaea</taxon>
        <taxon>Candidatus Marsarchaeota</taxon>
        <taxon>Candidatus Marsarchaeota group 2</taxon>
    </lineage>
</organism>
<evidence type="ECO:0000313" key="10">
    <source>
        <dbReference type="Proteomes" id="UP000241120"/>
    </source>
</evidence>